<organism evidence="2 3">
    <name type="scientific">Ramazzottius varieornatus</name>
    <name type="common">Water bear</name>
    <name type="synonym">Tardigrade</name>
    <dbReference type="NCBI Taxonomy" id="947166"/>
    <lineage>
        <taxon>Eukaryota</taxon>
        <taxon>Metazoa</taxon>
        <taxon>Ecdysozoa</taxon>
        <taxon>Tardigrada</taxon>
        <taxon>Eutardigrada</taxon>
        <taxon>Parachela</taxon>
        <taxon>Hypsibioidea</taxon>
        <taxon>Ramazzottiidae</taxon>
        <taxon>Ramazzottius</taxon>
    </lineage>
</organism>
<keyword evidence="3" id="KW-1185">Reference proteome</keyword>
<evidence type="ECO:0000313" key="3">
    <source>
        <dbReference type="Proteomes" id="UP000186922"/>
    </source>
</evidence>
<proteinExistence type="predicted"/>
<comment type="caution">
    <text evidence="2">The sequence shown here is derived from an EMBL/GenBank/DDBJ whole genome shotgun (WGS) entry which is preliminary data.</text>
</comment>
<reference evidence="2 3" key="1">
    <citation type="journal article" date="2016" name="Nat. Commun.">
        <title>Extremotolerant tardigrade genome and improved radiotolerance of human cultured cells by tardigrade-unique protein.</title>
        <authorList>
            <person name="Hashimoto T."/>
            <person name="Horikawa D.D."/>
            <person name="Saito Y."/>
            <person name="Kuwahara H."/>
            <person name="Kozuka-Hata H."/>
            <person name="Shin-I T."/>
            <person name="Minakuchi Y."/>
            <person name="Ohishi K."/>
            <person name="Motoyama A."/>
            <person name="Aizu T."/>
            <person name="Enomoto A."/>
            <person name="Kondo K."/>
            <person name="Tanaka S."/>
            <person name="Hara Y."/>
            <person name="Koshikawa S."/>
            <person name="Sagara H."/>
            <person name="Miura T."/>
            <person name="Yokobori S."/>
            <person name="Miyagawa K."/>
            <person name="Suzuki Y."/>
            <person name="Kubo T."/>
            <person name="Oyama M."/>
            <person name="Kohara Y."/>
            <person name="Fujiyama A."/>
            <person name="Arakawa K."/>
            <person name="Katayama T."/>
            <person name="Toyoda A."/>
            <person name="Kunieda T."/>
        </authorList>
    </citation>
    <scope>NUCLEOTIDE SEQUENCE [LARGE SCALE GENOMIC DNA]</scope>
    <source>
        <strain evidence="2 3">YOKOZUNA-1</strain>
    </source>
</reference>
<protein>
    <submittedName>
        <fullName evidence="2">Uncharacterized protein</fullName>
    </submittedName>
</protein>
<feature type="region of interest" description="Disordered" evidence="1">
    <location>
        <begin position="117"/>
        <end position="140"/>
    </location>
</feature>
<dbReference type="OrthoDB" id="7485566at2759"/>
<evidence type="ECO:0000256" key="1">
    <source>
        <dbReference type="SAM" id="MobiDB-lite"/>
    </source>
</evidence>
<evidence type="ECO:0000313" key="2">
    <source>
        <dbReference type="EMBL" id="GAU91120.1"/>
    </source>
</evidence>
<gene>
    <name evidence="2" type="primary">RvY_03437-1</name>
    <name evidence="2" type="synonym">RvY_03437.1</name>
    <name evidence="2" type="ORF">RvY_03437</name>
</gene>
<accession>A0A1D1URF7</accession>
<name>A0A1D1URF7_RAMVA</name>
<dbReference type="AlphaFoldDB" id="A0A1D1URF7"/>
<feature type="region of interest" description="Disordered" evidence="1">
    <location>
        <begin position="52"/>
        <end position="78"/>
    </location>
</feature>
<dbReference type="Proteomes" id="UP000186922">
    <property type="component" value="Unassembled WGS sequence"/>
</dbReference>
<sequence length="218" mass="24044">MLAATSWKARIEDVIGKKSESSRRNLMTFSFAGLKQPEKQKNKKRNLTRAVKDNLLAQELDAEPGNKQPSKKQPQDEAIEKLVEGKINDGDISGALRVLSEDSVAAPTPEVLEIPCEKQPAESADSSFPDPPNQETLPDEPQHLKDMIGGTPNGATVALTEAWAKLTTQMLHGKIPDAARRSLPEEWVARWKEECIQSRLGVVREAELKQQSTQSVVS</sequence>
<dbReference type="EMBL" id="BDGG01000002">
    <property type="protein sequence ID" value="GAU91120.1"/>
    <property type="molecule type" value="Genomic_DNA"/>
</dbReference>